<gene>
    <name evidence="3" type="ORF">DVH24_030005</name>
</gene>
<feature type="coiled-coil region" evidence="1">
    <location>
        <begin position="66"/>
        <end position="93"/>
    </location>
</feature>
<keyword evidence="1" id="KW-0175">Coiled coil</keyword>
<feature type="domain" description="RPW8" evidence="2">
    <location>
        <begin position="69"/>
        <end position="124"/>
    </location>
</feature>
<dbReference type="AlphaFoldDB" id="A0A498HYR0"/>
<evidence type="ECO:0000313" key="3">
    <source>
        <dbReference type="EMBL" id="RXH75284.1"/>
    </source>
</evidence>
<name>A0A498HYR0_MALDO</name>
<sequence>MLNVQGTSDVNEALLLVRNKKPVAEKIERSDVVRKQSAAVGALFTVLYEVVKDVKDETMMFRELRSERYKEVLDQSNQEVEKIVRQIANGEELVLKCSKLSLWKGFKKYKYAKQLLDLDKCLNRLPKILNGEGVRNGFENLAILRENLAVSKEALAAVQKNGLVGNRENIIVQHCKGYPLGIKCGEFAFRGGYRDKRDILLLKRLNFFFCLERSLDTLDKEMVAIKECFLATGLPF</sequence>
<dbReference type="Pfam" id="PF05659">
    <property type="entry name" value="RPW8"/>
    <property type="match status" value="1"/>
</dbReference>
<dbReference type="InterPro" id="IPR008808">
    <property type="entry name" value="Powdery_mildew-R_dom"/>
</dbReference>
<organism evidence="3 4">
    <name type="scientific">Malus domestica</name>
    <name type="common">Apple</name>
    <name type="synonym">Pyrus malus</name>
    <dbReference type="NCBI Taxonomy" id="3750"/>
    <lineage>
        <taxon>Eukaryota</taxon>
        <taxon>Viridiplantae</taxon>
        <taxon>Streptophyta</taxon>
        <taxon>Embryophyta</taxon>
        <taxon>Tracheophyta</taxon>
        <taxon>Spermatophyta</taxon>
        <taxon>Magnoliopsida</taxon>
        <taxon>eudicotyledons</taxon>
        <taxon>Gunneridae</taxon>
        <taxon>Pentapetalae</taxon>
        <taxon>rosids</taxon>
        <taxon>fabids</taxon>
        <taxon>Rosales</taxon>
        <taxon>Rosaceae</taxon>
        <taxon>Amygdaloideae</taxon>
        <taxon>Maleae</taxon>
        <taxon>Malus</taxon>
    </lineage>
</organism>
<protein>
    <recommendedName>
        <fullName evidence="2">RPW8 domain-containing protein</fullName>
    </recommendedName>
</protein>
<evidence type="ECO:0000259" key="2">
    <source>
        <dbReference type="Pfam" id="PF05659"/>
    </source>
</evidence>
<evidence type="ECO:0000313" key="4">
    <source>
        <dbReference type="Proteomes" id="UP000290289"/>
    </source>
</evidence>
<proteinExistence type="predicted"/>
<reference evidence="3 4" key="1">
    <citation type="submission" date="2018-10" db="EMBL/GenBank/DDBJ databases">
        <title>A high-quality apple genome assembly.</title>
        <authorList>
            <person name="Hu J."/>
        </authorList>
    </citation>
    <scope>NUCLEOTIDE SEQUENCE [LARGE SCALE GENOMIC DNA]</scope>
    <source>
        <strain evidence="4">cv. HFTH1</strain>
        <tissue evidence="3">Young leaf</tissue>
    </source>
</reference>
<dbReference type="Proteomes" id="UP000290289">
    <property type="component" value="Chromosome 15"/>
</dbReference>
<evidence type="ECO:0000256" key="1">
    <source>
        <dbReference type="SAM" id="Coils"/>
    </source>
</evidence>
<comment type="caution">
    <text evidence="3">The sequence shown here is derived from an EMBL/GenBank/DDBJ whole genome shotgun (WGS) entry which is preliminary data.</text>
</comment>
<dbReference type="EMBL" id="RDQH01000341">
    <property type="protein sequence ID" value="RXH75284.1"/>
    <property type="molecule type" value="Genomic_DNA"/>
</dbReference>
<keyword evidence="4" id="KW-1185">Reference proteome</keyword>
<accession>A0A498HYR0</accession>